<dbReference type="EMBL" id="SDMP01000015">
    <property type="protein sequence ID" value="RYR08677.1"/>
    <property type="molecule type" value="Genomic_DNA"/>
</dbReference>
<comment type="caution">
    <text evidence="1">The sequence shown here is derived from an EMBL/GenBank/DDBJ whole genome shotgun (WGS) entry which is preliminary data.</text>
</comment>
<evidence type="ECO:0000313" key="1">
    <source>
        <dbReference type="EMBL" id="RYR08677.1"/>
    </source>
</evidence>
<gene>
    <name evidence="1" type="ORF">Ahy_B05g076480</name>
</gene>
<dbReference type="SUPFAM" id="SSF54001">
    <property type="entry name" value="Cysteine proteinases"/>
    <property type="match status" value="1"/>
</dbReference>
<evidence type="ECO:0008006" key="3">
    <source>
        <dbReference type="Google" id="ProtNLM"/>
    </source>
</evidence>
<accession>A0A444Z3A0</accession>
<keyword evidence="2" id="KW-1185">Reference proteome</keyword>
<protein>
    <recommendedName>
        <fullName evidence="3">Ubiquitin-like protease family profile domain-containing protein</fullName>
    </recommendedName>
</protein>
<sequence length="183" mass="21381">MIDARVATALKFAGKTSSEPSFTAAEGYKNLEKEKEITKELKEKCYHLMTHGKETKDSTNECDTIFIFNHEAYLEGLRHHFLSLRPGEDVVNAQCMILNDRKCHQFQEEIYCVPTEIVLFVLICNGRHWWLWIADVQKKAFYVLDPVNKKKDQISDLRIKLKKFVTMNRVRFIVVGDLHSLYP</sequence>
<dbReference type="Proteomes" id="UP000289738">
    <property type="component" value="Chromosome B05"/>
</dbReference>
<evidence type="ECO:0000313" key="2">
    <source>
        <dbReference type="Proteomes" id="UP000289738"/>
    </source>
</evidence>
<dbReference type="InterPro" id="IPR038765">
    <property type="entry name" value="Papain-like_cys_pep_sf"/>
</dbReference>
<proteinExistence type="predicted"/>
<organism evidence="1 2">
    <name type="scientific">Arachis hypogaea</name>
    <name type="common">Peanut</name>
    <dbReference type="NCBI Taxonomy" id="3818"/>
    <lineage>
        <taxon>Eukaryota</taxon>
        <taxon>Viridiplantae</taxon>
        <taxon>Streptophyta</taxon>
        <taxon>Embryophyta</taxon>
        <taxon>Tracheophyta</taxon>
        <taxon>Spermatophyta</taxon>
        <taxon>Magnoliopsida</taxon>
        <taxon>eudicotyledons</taxon>
        <taxon>Gunneridae</taxon>
        <taxon>Pentapetalae</taxon>
        <taxon>rosids</taxon>
        <taxon>fabids</taxon>
        <taxon>Fabales</taxon>
        <taxon>Fabaceae</taxon>
        <taxon>Papilionoideae</taxon>
        <taxon>50 kb inversion clade</taxon>
        <taxon>dalbergioids sensu lato</taxon>
        <taxon>Dalbergieae</taxon>
        <taxon>Pterocarpus clade</taxon>
        <taxon>Arachis</taxon>
    </lineage>
</organism>
<reference evidence="1 2" key="1">
    <citation type="submission" date="2019-01" db="EMBL/GenBank/DDBJ databases">
        <title>Sequencing of cultivated peanut Arachis hypogaea provides insights into genome evolution and oil improvement.</title>
        <authorList>
            <person name="Chen X."/>
        </authorList>
    </citation>
    <scope>NUCLEOTIDE SEQUENCE [LARGE SCALE GENOMIC DNA]</scope>
    <source>
        <strain evidence="2">cv. Fuhuasheng</strain>
        <tissue evidence="1">Leaves</tissue>
    </source>
</reference>
<name>A0A444Z3A0_ARAHY</name>
<dbReference type="Gene3D" id="3.40.395.10">
    <property type="entry name" value="Adenoviral Proteinase, Chain A"/>
    <property type="match status" value="1"/>
</dbReference>
<dbReference type="AlphaFoldDB" id="A0A444Z3A0"/>